<reference evidence="4" key="1">
    <citation type="submission" date="2020-01" db="EMBL/GenBank/DDBJ databases">
        <authorList>
            <person name="Meier V. D."/>
            <person name="Meier V D."/>
        </authorList>
    </citation>
    <scope>NUCLEOTIDE SEQUENCE</scope>
    <source>
        <strain evidence="4">HLG_WM_MAG_07</strain>
    </source>
</reference>
<dbReference type="Gene3D" id="4.10.1080.10">
    <property type="entry name" value="TSP type-3 repeat"/>
    <property type="match status" value="1"/>
</dbReference>
<name>A0A6S6TSG3_9GAMM</name>
<proteinExistence type="predicted"/>
<keyword evidence="1" id="KW-0732">Signal</keyword>
<dbReference type="GO" id="GO:0005509">
    <property type="term" value="F:calcium ion binding"/>
    <property type="evidence" value="ECO:0007669"/>
    <property type="project" value="InterPro"/>
</dbReference>
<protein>
    <recommendedName>
        <fullName evidence="3">Peptidase M60 domain-containing protein</fullName>
    </recommendedName>
</protein>
<dbReference type="InterPro" id="IPR031161">
    <property type="entry name" value="Peptidase_M60_dom"/>
</dbReference>
<feature type="region of interest" description="Disordered" evidence="2">
    <location>
        <begin position="536"/>
        <end position="608"/>
    </location>
</feature>
<feature type="compositionally biased region" description="Polar residues" evidence="2">
    <location>
        <begin position="556"/>
        <end position="571"/>
    </location>
</feature>
<organism evidence="4">
    <name type="scientific">uncultured Thiotrichaceae bacterium</name>
    <dbReference type="NCBI Taxonomy" id="298394"/>
    <lineage>
        <taxon>Bacteria</taxon>
        <taxon>Pseudomonadati</taxon>
        <taxon>Pseudomonadota</taxon>
        <taxon>Gammaproteobacteria</taxon>
        <taxon>Thiotrichales</taxon>
        <taxon>Thiotrichaceae</taxon>
        <taxon>environmental samples</taxon>
    </lineage>
</organism>
<evidence type="ECO:0000256" key="1">
    <source>
        <dbReference type="ARBA" id="ARBA00022729"/>
    </source>
</evidence>
<dbReference type="InterPro" id="IPR003367">
    <property type="entry name" value="Thrombospondin_3-like_rpt"/>
</dbReference>
<dbReference type="Gene3D" id="2.60.40.10">
    <property type="entry name" value="Immunoglobulins"/>
    <property type="match status" value="1"/>
</dbReference>
<dbReference type="InterPro" id="IPR035423">
    <property type="entry name" value="M60-like_N"/>
</dbReference>
<evidence type="ECO:0000256" key="2">
    <source>
        <dbReference type="SAM" id="MobiDB-lite"/>
    </source>
</evidence>
<dbReference type="InterPro" id="IPR028974">
    <property type="entry name" value="TSP_type-3_rpt"/>
</dbReference>
<dbReference type="AlphaFoldDB" id="A0A6S6TSG3"/>
<dbReference type="NCBIfam" id="NF012200">
    <property type="entry name" value="choice_anch_D"/>
    <property type="match status" value="1"/>
</dbReference>
<evidence type="ECO:0000259" key="3">
    <source>
        <dbReference type="PROSITE" id="PS51723"/>
    </source>
</evidence>
<dbReference type="SMART" id="SM01276">
    <property type="entry name" value="M60-like"/>
    <property type="match status" value="1"/>
</dbReference>
<sequence>ADKFRQSVTYPMDKVATDDTEFMRSYYADHAVYNHRQLNPAQADMGNFSRSDFSHITPITKTVNVTSKKNFRSTGAYAIPGQTFKVTRNDTSDLTVKVFINTLRSGATHQYEKNSGYKRPKYLQTPYFEIASGETIELTSPYGGPLQLSFSTNDLPVQVTFENVGEHAYWAGTADDASFTAKLDAGEFDWAEVVTTGFEVHSKLEKMRESVADTKWGTAQALANATERYMSNFPHVLAGFQGPGIDMVDEIHDFATSNNLTIETLDLVKHMNADQALCGYGCSGNPYDAYWSYSPVGHGDVHELGHGLEKHRFRFAGWEGHSITNPYSYYTKSKYNETVGSTGNLTECQNLPFESVFETLQESVGQANIVEYLQTNLWENSGWSQQFMVLLQAVMHAQKMGKLENGWHLLARLHILEREISRADDDWEANKASIGFSSYSLEEFNDISNSSLKTTDVRRNDWMLVSLSYAAGLDYRNYLTMFGIAFSQKASDQVASFNYPIVPQAFFISSSSGYCNENINGDFLAKSTLPIDGTQVWPAETDTDGDGYWDALDNCPSDSNSDQADTNNNGQGDVCDLDADSDGASSEDMVPDASGIGTGDGNDDSIADSNQASVTSLQSHGNTGWLTYHNPSEGAQSNFVTSAAPLTAPADQFLKYGTTQFDVVSATGASVTIEVHVARDTSIEDYLLQGNDGTWVAQNATITHNGNKTKLVFTVTEGGNFDRDATVDGVLQLVQGGVMVRTGLEVWPYAYLFGNVDLNTQTAAKSFKVKNTGSRLLAITGVETTGNHADEFVISSDGCSGQSLLAQADCTFTASFQPTSMGSKSALINITSDDPDNASASIFVRNHEADEEESERRLPPVLNSYQILGSSNQPVNSMSSNMQYTVEWSILGYHEDYITSVVMFNCTGIADNTTCGANFSDNTRFISSGRVDRYLSTDGVWKHQGIQSKVNQYRYTFTTPDFTSSTPIVIRFYRLNSKDLKAGNAGLSLVIPGNHAEDYYDTTGRRVKNTISP</sequence>
<feature type="non-terminal residue" evidence="4">
    <location>
        <position position="1"/>
    </location>
</feature>
<dbReference type="NCBIfam" id="NF041766">
    <property type="entry name" value="choice_anch_U"/>
    <property type="match status" value="1"/>
</dbReference>
<dbReference type="Gene3D" id="1.10.390.30">
    <property type="entry name" value="Peptidase M60, enhancin-like domain 3"/>
    <property type="match status" value="1"/>
</dbReference>
<dbReference type="InterPro" id="IPR053784">
    <property type="entry name" value="Choice_anch_U_dom"/>
</dbReference>
<feature type="domain" description="Peptidase M60" evidence="3">
    <location>
        <begin position="69"/>
        <end position="398"/>
    </location>
</feature>
<evidence type="ECO:0000313" key="4">
    <source>
        <dbReference type="EMBL" id="CAA6823742.1"/>
    </source>
</evidence>
<dbReference type="SUPFAM" id="SSF103647">
    <property type="entry name" value="TSP type-3 repeat"/>
    <property type="match status" value="1"/>
</dbReference>
<dbReference type="InterPro" id="IPR042279">
    <property type="entry name" value="Pep_M60_3"/>
</dbReference>
<dbReference type="Pfam" id="PF02412">
    <property type="entry name" value="TSP_3"/>
    <property type="match status" value="2"/>
</dbReference>
<gene>
    <name evidence="4" type="ORF">HELGO_WM21343</name>
</gene>
<dbReference type="GO" id="GO:0007155">
    <property type="term" value="P:cell adhesion"/>
    <property type="evidence" value="ECO:0007669"/>
    <property type="project" value="InterPro"/>
</dbReference>
<dbReference type="Pfam" id="PF18642">
    <property type="entry name" value="IMPa_helical"/>
    <property type="match status" value="1"/>
</dbReference>
<accession>A0A6S6TSG3</accession>
<dbReference type="EMBL" id="CACVAY010000115">
    <property type="protein sequence ID" value="CAA6823742.1"/>
    <property type="molecule type" value="Genomic_DNA"/>
</dbReference>
<dbReference type="NCBIfam" id="NF038322">
    <property type="entry name" value="ImpA_fam_HExGH"/>
    <property type="match status" value="1"/>
</dbReference>
<dbReference type="InterPro" id="IPR013783">
    <property type="entry name" value="Ig-like_fold"/>
</dbReference>
<dbReference type="Pfam" id="PF17291">
    <property type="entry name" value="M60-like_N"/>
    <property type="match status" value="1"/>
</dbReference>
<dbReference type="PROSITE" id="PS51723">
    <property type="entry name" value="PEPTIDASE_M60"/>
    <property type="match status" value="1"/>
</dbReference>
<dbReference type="InterPro" id="IPR041549">
    <property type="entry name" value="IMPa_helical"/>
</dbReference>